<organism evidence="1 2">
    <name type="scientific">Neisseria meningitidis serogroup B</name>
    <dbReference type="NCBI Taxonomy" id="491"/>
    <lineage>
        <taxon>Bacteria</taxon>
        <taxon>Pseudomonadati</taxon>
        <taxon>Pseudomonadota</taxon>
        <taxon>Betaproteobacteria</taxon>
        <taxon>Neisseriales</taxon>
        <taxon>Neisseriaceae</taxon>
        <taxon>Neisseria</taxon>
    </lineage>
</organism>
<evidence type="ECO:0000313" key="1">
    <source>
        <dbReference type="EMBL" id="CRM98612.1"/>
    </source>
</evidence>
<dbReference type="AlphaFoldDB" id="A0A0H5DMX4"/>
<sequence length="37" mass="4389">MHLRQPHIERIDVPSGDFHNISEKCRLKRSDGKRKGF</sequence>
<dbReference type="Proteomes" id="UP000182715">
    <property type="component" value="Unassembled WGS sequence"/>
</dbReference>
<proteinExistence type="predicted"/>
<evidence type="ECO:0000313" key="2">
    <source>
        <dbReference type="Proteomes" id="UP000182715"/>
    </source>
</evidence>
<dbReference type="EMBL" id="CVTF01000003">
    <property type="protein sequence ID" value="CRM98612.1"/>
    <property type="molecule type" value="Genomic_DNA"/>
</dbReference>
<name>A0A0H5DMX4_NEIMI</name>
<protein>
    <submittedName>
        <fullName evidence="1">Uncharacterized protein</fullName>
    </submittedName>
</protein>
<accession>A0A0H5DMX4</accession>
<reference evidence="1 2" key="1">
    <citation type="submission" date="2014-11" db="EMBL/GenBank/DDBJ databases">
        <authorList>
            <person name="Diene M.Seydina."/>
        </authorList>
    </citation>
    <scope>NUCLEOTIDE SEQUENCE [LARGE SCALE GENOMIC DNA]</scope>
    <source>
        <strain evidence="1 2">Neisseria meningitidis CHUV</strain>
    </source>
</reference>